<keyword evidence="5" id="KW-1185">Reference proteome</keyword>
<evidence type="ECO:0000256" key="1">
    <source>
        <dbReference type="ARBA" id="ARBA00012528"/>
    </source>
</evidence>
<proteinExistence type="predicted"/>
<accession>A0ABV8MJ72</accession>
<dbReference type="Proteomes" id="UP001595791">
    <property type="component" value="Unassembled WGS sequence"/>
</dbReference>
<gene>
    <name evidence="4" type="ORF">ACFOW7_02330</name>
</gene>
<dbReference type="CDD" id="cd01949">
    <property type="entry name" value="GGDEF"/>
    <property type="match status" value="1"/>
</dbReference>
<dbReference type="EMBL" id="JBHSBU010000001">
    <property type="protein sequence ID" value="MFC4158188.1"/>
    <property type="molecule type" value="Genomic_DNA"/>
</dbReference>
<evidence type="ECO:0000313" key="5">
    <source>
        <dbReference type="Proteomes" id="UP001595791"/>
    </source>
</evidence>
<reference evidence="5" key="1">
    <citation type="journal article" date="2019" name="Int. J. Syst. Evol. Microbiol.">
        <title>The Global Catalogue of Microorganisms (GCM) 10K type strain sequencing project: providing services to taxonomists for standard genome sequencing and annotation.</title>
        <authorList>
            <consortium name="The Broad Institute Genomics Platform"/>
            <consortium name="The Broad Institute Genome Sequencing Center for Infectious Disease"/>
            <person name="Wu L."/>
            <person name="Ma J."/>
        </authorList>
    </citation>
    <scope>NUCLEOTIDE SEQUENCE [LARGE SCALE GENOMIC DNA]</scope>
    <source>
        <strain evidence="5">LMG 29894</strain>
    </source>
</reference>
<dbReference type="NCBIfam" id="TIGR00254">
    <property type="entry name" value="GGDEF"/>
    <property type="match status" value="1"/>
</dbReference>
<dbReference type="InterPro" id="IPR000160">
    <property type="entry name" value="GGDEF_dom"/>
</dbReference>
<protein>
    <recommendedName>
        <fullName evidence="1">diguanylate cyclase</fullName>
        <ecNumber evidence="1">2.7.7.65</ecNumber>
    </recommendedName>
</protein>
<name>A0ABV8MJ72_9NEIS</name>
<evidence type="ECO:0000313" key="4">
    <source>
        <dbReference type="EMBL" id="MFC4158188.1"/>
    </source>
</evidence>
<evidence type="ECO:0000259" key="3">
    <source>
        <dbReference type="PROSITE" id="PS50887"/>
    </source>
</evidence>
<dbReference type="GO" id="GO:0052621">
    <property type="term" value="F:diguanylate cyclase activity"/>
    <property type="evidence" value="ECO:0007669"/>
    <property type="project" value="UniProtKB-EC"/>
</dbReference>
<dbReference type="EC" id="2.7.7.65" evidence="1"/>
<dbReference type="PROSITE" id="PS50887">
    <property type="entry name" value="GGDEF"/>
    <property type="match status" value="1"/>
</dbReference>
<sequence length="234" mass="26649">MTGEDTDLSGNDEEFDQRVDDLLSNPANADNSLLEDVRWLASAYCKLRRRVRKISLISDRQQTELMELNRYLQVVSRTDPLTGLLNRRGLIERFETELSRLSRSSTTLGVLMLDIDHFKRINDHYGHQLGDEVLVALAKLLQQRLRTYDHAARWGGEELLLLLPDTPRDGTEAVAQQILDEVRALRWNARDLTVTVSIGVTVAYGADSLDSCLKRADEALYHAKRQGRDRYALA</sequence>
<dbReference type="Pfam" id="PF00990">
    <property type="entry name" value="GGDEF"/>
    <property type="match status" value="1"/>
</dbReference>
<dbReference type="SMART" id="SM00267">
    <property type="entry name" value="GGDEF"/>
    <property type="match status" value="1"/>
</dbReference>
<dbReference type="PANTHER" id="PTHR45138">
    <property type="entry name" value="REGULATORY COMPONENTS OF SENSORY TRANSDUCTION SYSTEM"/>
    <property type="match status" value="1"/>
</dbReference>
<organism evidence="4 5">
    <name type="scientific">Chitinimonas lacunae</name>
    <dbReference type="NCBI Taxonomy" id="1963018"/>
    <lineage>
        <taxon>Bacteria</taxon>
        <taxon>Pseudomonadati</taxon>
        <taxon>Pseudomonadota</taxon>
        <taxon>Betaproteobacteria</taxon>
        <taxon>Neisseriales</taxon>
        <taxon>Chitinibacteraceae</taxon>
        <taxon>Chitinimonas</taxon>
    </lineage>
</organism>
<evidence type="ECO:0000256" key="2">
    <source>
        <dbReference type="ARBA" id="ARBA00034247"/>
    </source>
</evidence>
<keyword evidence="4" id="KW-0808">Transferase</keyword>
<dbReference type="SUPFAM" id="SSF55073">
    <property type="entry name" value="Nucleotide cyclase"/>
    <property type="match status" value="1"/>
</dbReference>
<comment type="caution">
    <text evidence="4">The sequence shown here is derived from an EMBL/GenBank/DDBJ whole genome shotgun (WGS) entry which is preliminary data.</text>
</comment>
<dbReference type="InterPro" id="IPR050469">
    <property type="entry name" value="Diguanylate_Cyclase"/>
</dbReference>
<dbReference type="InterPro" id="IPR043128">
    <property type="entry name" value="Rev_trsase/Diguanyl_cyclase"/>
</dbReference>
<dbReference type="RefSeq" id="WP_378160595.1">
    <property type="nucleotide sequence ID" value="NZ_JBHSBU010000001.1"/>
</dbReference>
<keyword evidence="4" id="KW-0548">Nucleotidyltransferase</keyword>
<comment type="catalytic activity">
    <reaction evidence="2">
        <text>2 GTP = 3',3'-c-di-GMP + 2 diphosphate</text>
        <dbReference type="Rhea" id="RHEA:24898"/>
        <dbReference type="ChEBI" id="CHEBI:33019"/>
        <dbReference type="ChEBI" id="CHEBI:37565"/>
        <dbReference type="ChEBI" id="CHEBI:58805"/>
        <dbReference type="EC" id="2.7.7.65"/>
    </reaction>
</comment>
<dbReference type="InterPro" id="IPR029787">
    <property type="entry name" value="Nucleotide_cyclase"/>
</dbReference>
<feature type="domain" description="GGDEF" evidence="3">
    <location>
        <begin position="106"/>
        <end position="234"/>
    </location>
</feature>
<dbReference type="PANTHER" id="PTHR45138:SF9">
    <property type="entry name" value="DIGUANYLATE CYCLASE DGCM-RELATED"/>
    <property type="match status" value="1"/>
</dbReference>
<dbReference type="Gene3D" id="3.30.70.270">
    <property type="match status" value="1"/>
</dbReference>